<evidence type="ECO:0000313" key="5">
    <source>
        <dbReference type="EMBL" id="GMS91233.1"/>
    </source>
</evidence>
<dbReference type="EMBL" id="BTSX01000003">
    <property type="protein sequence ID" value="GMS91233.1"/>
    <property type="molecule type" value="Genomic_DNA"/>
</dbReference>
<evidence type="ECO:0000256" key="1">
    <source>
        <dbReference type="ARBA" id="ARBA00023015"/>
    </source>
</evidence>
<keyword evidence="6" id="KW-1185">Reference proteome</keyword>
<dbReference type="PANTHER" id="PTHR46011:SF6">
    <property type="entry name" value="HIGH ZINC ACTIVATED NUCLEAR RECEPTOR PROTEIN"/>
    <property type="match status" value="1"/>
</dbReference>
<dbReference type="Proteomes" id="UP001432027">
    <property type="component" value="Unassembled WGS sequence"/>
</dbReference>
<dbReference type="SUPFAM" id="SSF48508">
    <property type="entry name" value="Nuclear receptor ligand-binding domain"/>
    <property type="match status" value="1"/>
</dbReference>
<protein>
    <recommendedName>
        <fullName evidence="4">NR LBD domain-containing protein</fullName>
    </recommendedName>
</protein>
<keyword evidence="1" id="KW-0805">Transcription regulation</keyword>
<name>A0AAV5T7N1_9BILA</name>
<dbReference type="GO" id="GO:0003700">
    <property type="term" value="F:DNA-binding transcription factor activity"/>
    <property type="evidence" value="ECO:0007669"/>
    <property type="project" value="TreeGrafter"/>
</dbReference>
<feature type="non-terminal residue" evidence="5">
    <location>
        <position position="1"/>
    </location>
</feature>
<proteinExistence type="predicted"/>
<dbReference type="InterPro" id="IPR000536">
    <property type="entry name" value="Nucl_hrmn_rcpt_lig-bd"/>
</dbReference>
<dbReference type="PROSITE" id="PS51843">
    <property type="entry name" value="NR_LBD"/>
    <property type="match status" value="1"/>
</dbReference>
<dbReference type="PANTHER" id="PTHR46011">
    <property type="entry name" value="NUCLEAR HORMONE RECEPTOR FAMILY MEMBER NHR-86-RELATED"/>
    <property type="match status" value="1"/>
</dbReference>
<evidence type="ECO:0000256" key="3">
    <source>
        <dbReference type="ARBA" id="ARBA00023170"/>
    </source>
</evidence>
<sequence>GLRMSPADSSASVPRPIHGTPLISKLSEKYRVMCETRLTSELSSCVDPPHPLRVNERDYPLYPASYDSVNRANRIFLTTLLQFGAASFPEFITFKERDKWTLVTNFFSRFRTFESAYRADKMFPDEMEKGFQGYTLYFSEKVVDRFFDDCPNIGDKDEAKRVMIGRFKSNLGPHRESIRRIGHRHEEFLASLALMFWSTEGLCVSDEVTRTSELYKEIILRELHNYYREELHLQDYATRLGEVLMFLQTYEQRAGDMDKHLELLRLLNVFSEDT</sequence>
<dbReference type="InterPro" id="IPR035500">
    <property type="entry name" value="NHR-like_dom_sf"/>
</dbReference>
<keyword evidence="3" id="KW-0675">Receptor</keyword>
<comment type="caution">
    <text evidence="5">The sequence shown here is derived from an EMBL/GenBank/DDBJ whole genome shotgun (WGS) entry which is preliminary data.</text>
</comment>
<feature type="non-terminal residue" evidence="5">
    <location>
        <position position="274"/>
    </location>
</feature>
<organism evidence="5 6">
    <name type="scientific">Pristionchus entomophagus</name>
    <dbReference type="NCBI Taxonomy" id="358040"/>
    <lineage>
        <taxon>Eukaryota</taxon>
        <taxon>Metazoa</taxon>
        <taxon>Ecdysozoa</taxon>
        <taxon>Nematoda</taxon>
        <taxon>Chromadorea</taxon>
        <taxon>Rhabditida</taxon>
        <taxon>Rhabditina</taxon>
        <taxon>Diplogasteromorpha</taxon>
        <taxon>Diplogasteroidea</taxon>
        <taxon>Neodiplogasteridae</taxon>
        <taxon>Pristionchus</taxon>
    </lineage>
</organism>
<accession>A0AAV5T7N1</accession>
<evidence type="ECO:0000259" key="4">
    <source>
        <dbReference type="PROSITE" id="PS51843"/>
    </source>
</evidence>
<evidence type="ECO:0000256" key="2">
    <source>
        <dbReference type="ARBA" id="ARBA00023163"/>
    </source>
</evidence>
<dbReference type="AlphaFoldDB" id="A0AAV5T7N1"/>
<dbReference type="GO" id="GO:0005634">
    <property type="term" value="C:nucleus"/>
    <property type="evidence" value="ECO:0007669"/>
    <property type="project" value="TreeGrafter"/>
</dbReference>
<dbReference type="SMART" id="SM00430">
    <property type="entry name" value="HOLI"/>
    <property type="match status" value="1"/>
</dbReference>
<evidence type="ECO:0000313" key="6">
    <source>
        <dbReference type="Proteomes" id="UP001432027"/>
    </source>
</evidence>
<dbReference type="Gene3D" id="1.10.565.10">
    <property type="entry name" value="Retinoid X Receptor"/>
    <property type="match status" value="1"/>
</dbReference>
<gene>
    <name evidence="5" type="ORF">PENTCL1PPCAC_13408</name>
</gene>
<dbReference type="Pfam" id="PF00104">
    <property type="entry name" value="Hormone_recep"/>
    <property type="match status" value="1"/>
</dbReference>
<feature type="domain" description="NR LBD" evidence="4">
    <location>
        <begin position="18"/>
        <end position="274"/>
    </location>
</feature>
<keyword evidence="2" id="KW-0804">Transcription</keyword>
<reference evidence="5" key="1">
    <citation type="submission" date="2023-10" db="EMBL/GenBank/DDBJ databases">
        <title>Genome assembly of Pristionchus species.</title>
        <authorList>
            <person name="Yoshida K."/>
            <person name="Sommer R.J."/>
        </authorList>
    </citation>
    <scope>NUCLEOTIDE SEQUENCE</scope>
    <source>
        <strain evidence="5">RS0144</strain>
    </source>
</reference>